<dbReference type="Pfam" id="PF13432">
    <property type="entry name" value="TPR_16"/>
    <property type="match status" value="1"/>
</dbReference>
<name>A0A553I0A9_9PEZI</name>
<evidence type="ECO:0000259" key="1">
    <source>
        <dbReference type="Pfam" id="PF06985"/>
    </source>
</evidence>
<dbReference type="Pfam" id="PF26639">
    <property type="entry name" value="Het-6_barrel"/>
    <property type="match status" value="1"/>
</dbReference>
<dbReference type="SMART" id="SM00028">
    <property type="entry name" value="TPR"/>
    <property type="match status" value="4"/>
</dbReference>
<evidence type="ECO:0000313" key="2">
    <source>
        <dbReference type="EMBL" id="TRX93638.1"/>
    </source>
</evidence>
<dbReference type="Pfam" id="PF13424">
    <property type="entry name" value="TPR_12"/>
    <property type="match status" value="3"/>
</dbReference>
<dbReference type="EMBL" id="VFLP01000028">
    <property type="protein sequence ID" value="TRX93638.1"/>
    <property type="molecule type" value="Genomic_DNA"/>
</dbReference>
<sequence length="1014" mass="114771">MATTAPKTQSNDDEEITNLLSVLESNMKTLGQEHSETIDTMHNLAFVLTRRGEHEEAEALLRKAVPMVERLFGEDHTRTMHSLNCLTTVLRRNGKYTEAEDILRQISKRKERSLGKDNPETLKSIEDLAWVLYRQGKYEDISELYPQPEQQEDSDIIQIQMNDTGRLDAAEIIYRGSLELKTRLLGEEHPVTLASRSELAGWLNAKCRRDEAEAMYRQLVTLRTKVLGRDHKDTRKSMNDLSIVLGEQEKYHDAEEVLRELLGLQEGALGKGHPEVLRSMGALARVLLESGRLREAEEEFRQLVALKSQHHGEEHPETLESMNELAIVISEQEHYAEAEKIFRQRTMLLQKSLSRDNPKALTSLSYLAVMLEKQGKHDEAEKALYQRYLCSREGLEKEDSEDAAGRVGIFEYQPLAFPKSTRILKVYPSRYETAALVCELTEEVLDNDNPPSYAAISYTWGSQVPDRRILCHGKALIVTENCEAILRRFRQADKMTYLWIDAICINQNVVKERNQQVAMMEDIYRLAEIVAVWLGSSTEFTNEAFSYFENLAESRYSKSPVGRDSAQSLLLAKEVLDQPWFTRMWTIQEVAMASPKAVYLCRGDKMMRWESFMQAIASRKLDPDVSSLAHNAAQVFNRLKPLFESARASARRPGLVSPQGLLGSFTPLREILNILVEVRGRLSTDVRDKVFALHGIFKAFNSRFPAPDYSKSARQVFCETAEAVIKQDECLHILYHVASRARMPDLPSWVPDWGDTDAIDNNPTFTFWRATCSSVYRISPDSRHGDSLHTSGRTIGKISIRSTALSAETDPTISEIGVFQDWFQCCRRLAGSYITGESIEEAFYNTLTQLPSTESYLDIFIQQSYRENVSLEPYREWTKVIMQSIKSNIITEAASDAESGVSGLNKPLADMGHPIFSTTTAAPALDGAAKTFHDTIRERLRGKTLFLTDTHHMGIAGDAIQEGDVVTLLSGLEMPIILRPNGSSYSVITWAYIHGVMEGEEWPGTDKLDIITLV</sequence>
<proteinExistence type="predicted"/>
<dbReference type="InterPro" id="IPR052895">
    <property type="entry name" value="HetReg/Transcr_Mod"/>
</dbReference>
<dbReference type="STRING" id="2512241.A0A553I0A9"/>
<evidence type="ECO:0000313" key="3">
    <source>
        <dbReference type="Proteomes" id="UP000319160"/>
    </source>
</evidence>
<dbReference type="InterPro" id="IPR010730">
    <property type="entry name" value="HET"/>
</dbReference>
<dbReference type="SUPFAM" id="SSF48452">
    <property type="entry name" value="TPR-like"/>
    <property type="match status" value="3"/>
</dbReference>
<comment type="caution">
    <text evidence="2">The sequence shown here is derived from an EMBL/GenBank/DDBJ whole genome shotgun (WGS) entry which is preliminary data.</text>
</comment>
<dbReference type="InterPro" id="IPR011990">
    <property type="entry name" value="TPR-like_helical_dom_sf"/>
</dbReference>
<dbReference type="PANTHER" id="PTHR24148">
    <property type="entry name" value="ANKYRIN REPEAT DOMAIN-CONTAINING PROTEIN 39 HOMOLOG-RELATED"/>
    <property type="match status" value="1"/>
</dbReference>
<dbReference type="OrthoDB" id="194358at2759"/>
<dbReference type="AlphaFoldDB" id="A0A553I0A9"/>
<organism evidence="2 3">
    <name type="scientific">Xylaria flabelliformis</name>
    <dbReference type="NCBI Taxonomy" id="2512241"/>
    <lineage>
        <taxon>Eukaryota</taxon>
        <taxon>Fungi</taxon>
        <taxon>Dikarya</taxon>
        <taxon>Ascomycota</taxon>
        <taxon>Pezizomycotina</taxon>
        <taxon>Sordariomycetes</taxon>
        <taxon>Xylariomycetidae</taxon>
        <taxon>Xylariales</taxon>
        <taxon>Xylariaceae</taxon>
        <taxon>Xylaria</taxon>
    </lineage>
</organism>
<dbReference type="InterPro" id="IPR019734">
    <property type="entry name" value="TPR_rpt"/>
</dbReference>
<dbReference type="Pfam" id="PF06985">
    <property type="entry name" value="HET"/>
    <property type="match status" value="1"/>
</dbReference>
<protein>
    <recommendedName>
        <fullName evidence="1">Heterokaryon incompatibility domain-containing protein</fullName>
    </recommendedName>
</protein>
<feature type="domain" description="Heterokaryon incompatibility" evidence="1">
    <location>
        <begin position="453"/>
        <end position="589"/>
    </location>
</feature>
<reference evidence="3" key="1">
    <citation type="submission" date="2019-06" db="EMBL/GenBank/DDBJ databases">
        <title>Draft genome sequence of the griseofulvin-producing fungus Xylaria cubensis strain G536.</title>
        <authorList>
            <person name="Mead M.E."/>
            <person name="Raja H.A."/>
            <person name="Steenwyk J.L."/>
            <person name="Knowles S.L."/>
            <person name="Oberlies N.H."/>
            <person name="Rokas A."/>
        </authorList>
    </citation>
    <scope>NUCLEOTIDE SEQUENCE [LARGE SCALE GENOMIC DNA]</scope>
    <source>
        <strain evidence="3">G536</strain>
    </source>
</reference>
<dbReference type="Pfam" id="PF13374">
    <property type="entry name" value="TPR_10"/>
    <property type="match status" value="1"/>
</dbReference>
<dbReference type="Gene3D" id="1.25.40.10">
    <property type="entry name" value="Tetratricopeptide repeat domain"/>
    <property type="match status" value="2"/>
</dbReference>
<gene>
    <name evidence="2" type="ORF">FHL15_005610</name>
</gene>
<keyword evidence="3" id="KW-1185">Reference proteome</keyword>
<dbReference type="Proteomes" id="UP000319160">
    <property type="component" value="Unassembled WGS sequence"/>
</dbReference>
<dbReference type="PANTHER" id="PTHR24148:SF64">
    <property type="entry name" value="HETEROKARYON INCOMPATIBILITY DOMAIN-CONTAINING PROTEIN"/>
    <property type="match status" value="1"/>
</dbReference>
<accession>A0A553I0A9</accession>